<dbReference type="Pfam" id="PF00857">
    <property type="entry name" value="Isochorismatase"/>
    <property type="match status" value="1"/>
</dbReference>
<proteinExistence type="predicted"/>
<name>A0A8J3K3A4_9ACTN</name>
<evidence type="ECO:0000313" key="3">
    <source>
        <dbReference type="EMBL" id="GIF95807.1"/>
    </source>
</evidence>
<dbReference type="SUPFAM" id="SSF52499">
    <property type="entry name" value="Isochorismatase-like hydrolases"/>
    <property type="match status" value="1"/>
</dbReference>
<dbReference type="PANTHER" id="PTHR43540">
    <property type="entry name" value="PEROXYUREIDOACRYLATE/UREIDOACRYLATE AMIDOHYDROLASE-RELATED"/>
    <property type="match status" value="1"/>
</dbReference>
<dbReference type="RefSeq" id="WP_120321079.1">
    <property type="nucleotide sequence ID" value="NZ_BONH01000002.1"/>
</dbReference>
<dbReference type="AlphaFoldDB" id="A0A8J3K3A4"/>
<reference evidence="3 4" key="1">
    <citation type="submission" date="2021-01" db="EMBL/GenBank/DDBJ databases">
        <title>Whole genome shotgun sequence of Catellatospora citrea NBRC 14495.</title>
        <authorList>
            <person name="Komaki H."/>
            <person name="Tamura T."/>
        </authorList>
    </citation>
    <scope>NUCLEOTIDE SEQUENCE [LARGE SCALE GENOMIC DNA]</scope>
    <source>
        <strain evidence="3 4">NBRC 14495</strain>
    </source>
</reference>
<feature type="domain" description="Isochorismatase-like" evidence="2">
    <location>
        <begin position="10"/>
        <end position="182"/>
    </location>
</feature>
<evidence type="ECO:0000259" key="2">
    <source>
        <dbReference type="Pfam" id="PF00857"/>
    </source>
</evidence>
<dbReference type="InterPro" id="IPR000868">
    <property type="entry name" value="Isochorismatase-like_dom"/>
</dbReference>
<dbReference type="InterPro" id="IPR036380">
    <property type="entry name" value="Isochorismatase-like_sf"/>
</dbReference>
<dbReference type="CDD" id="cd00431">
    <property type="entry name" value="cysteine_hydrolases"/>
    <property type="match status" value="1"/>
</dbReference>
<dbReference type="Proteomes" id="UP000659904">
    <property type="component" value="Unassembled WGS sequence"/>
</dbReference>
<comment type="caution">
    <text evidence="3">The sequence shown here is derived from an EMBL/GenBank/DDBJ whole genome shotgun (WGS) entry which is preliminary data.</text>
</comment>
<dbReference type="InterPro" id="IPR050272">
    <property type="entry name" value="Isochorismatase-like_hydrls"/>
</dbReference>
<organism evidence="3 4">
    <name type="scientific">Catellatospora citrea</name>
    <dbReference type="NCBI Taxonomy" id="53366"/>
    <lineage>
        <taxon>Bacteria</taxon>
        <taxon>Bacillati</taxon>
        <taxon>Actinomycetota</taxon>
        <taxon>Actinomycetes</taxon>
        <taxon>Micromonosporales</taxon>
        <taxon>Micromonosporaceae</taxon>
        <taxon>Catellatospora</taxon>
    </lineage>
</organism>
<gene>
    <name evidence="3" type="ORF">Cci01nite_09010</name>
</gene>
<dbReference type="GO" id="GO:0016787">
    <property type="term" value="F:hydrolase activity"/>
    <property type="evidence" value="ECO:0007669"/>
    <property type="project" value="UniProtKB-KW"/>
</dbReference>
<evidence type="ECO:0000256" key="1">
    <source>
        <dbReference type="ARBA" id="ARBA00022801"/>
    </source>
</evidence>
<dbReference type="EMBL" id="BONH01000002">
    <property type="protein sequence ID" value="GIF95807.1"/>
    <property type="molecule type" value="Genomic_DNA"/>
</dbReference>
<sequence>MATYDAATTGLIITDPYNDFISEGGKRWPQLKEVAEAVGLIEHMRQLMSAARGAGIQIFYSRHRRWRPGDYEQWRNATPYLLRAAGIQLFAKGTWGGQWHPDFEPQPGDVVLHEHWAQSGFANTDLDVQLKQHGVSKLILIGLIANTCVESTARFGMEAGYHVTLVRDATAAFSFEAMHAAHEINGPTVANEITDTASLVSALAG</sequence>
<keyword evidence="4" id="KW-1185">Reference proteome</keyword>
<keyword evidence="1" id="KW-0378">Hydrolase</keyword>
<accession>A0A8J3K3A4</accession>
<protein>
    <submittedName>
        <fullName evidence="3">Isochorismatase</fullName>
    </submittedName>
</protein>
<evidence type="ECO:0000313" key="4">
    <source>
        <dbReference type="Proteomes" id="UP000659904"/>
    </source>
</evidence>
<dbReference type="PANTHER" id="PTHR43540:SF16">
    <property type="entry name" value="ISOCHORISMATASE-LIKE DOMAIN-CONTAINING PROTEIN"/>
    <property type="match status" value="1"/>
</dbReference>
<dbReference type="Gene3D" id="3.40.50.850">
    <property type="entry name" value="Isochorismatase-like"/>
    <property type="match status" value="1"/>
</dbReference>